<evidence type="ECO:0000313" key="7">
    <source>
        <dbReference type="EMBL" id="TGZ54352.1"/>
    </source>
</evidence>
<keyword evidence="1" id="KW-0805">Transcription regulation</keyword>
<dbReference type="GO" id="GO:0005634">
    <property type="term" value="C:nucleus"/>
    <property type="evidence" value="ECO:0007669"/>
    <property type="project" value="UniProtKB-SubCell"/>
</dbReference>
<protein>
    <submittedName>
        <fullName evidence="7">T-box protein 2</fullName>
    </submittedName>
</protein>
<gene>
    <name evidence="7" type="ORF">DBV15_11329</name>
</gene>
<dbReference type="EMBL" id="QBLH01000720">
    <property type="protein sequence ID" value="TGZ54352.1"/>
    <property type="molecule type" value="Genomic_DNA"/>
</dbReference>
<dbReference type="GO" id="GO:0001708">
    <property type="term" value="P:cell fate specification"/>
    <property type="evidence" value="ECO:0007669"/>
    <property type="project" value="TreeGrafter"/>
</dbReference>
<keyword evidence="2 5" id="KW-0238">DNA-binding</keyword>
<dbReference type="Proteomes" id="UP000310200">
    <property type="component" value="Unassembled WGS sequence"/>
</dbReference>
<comment type="subcellular location">
    <subcellularLocation>
        <location evidence="5">Nucleus</location>
    </subcellularLocation>
</comment>
<evidence type="ECO:0000256" key="1">
    <source>
        <dbReference type="ARBA" id="ARBA00023015"/>
    </source>
</evidence>
<evidence type="ECO:0000256" key="4">
    <source>
        <dbReference type="ARBA" id="ARBA00023242"/>
    </source>
</evidence>
<comment type="caution">
    <text evidence="7">The sequence shown here is derived from an EMBL/GenBank/DDBJ whole genome shotgun (WGS) entry which is preliminary data.</text>
</comment>
<evidence type="ECO:0000313" key="8">
    <source>
        <dbReference type="Proteomes" id="UP000310200"/>
    </source>
</evidence>
<dbReference type="Gene3D" id="2.60.40.820">
    <property type="entry name" value="Transcription factor, T-box"/>
    <property type="match status" value="1"/>
</dbReference>
<dbReference type="GO" id="GO:0000785">
    <property type="term" value="C:chromatin"/>
    <property type="evidence" value="ECO:0007669"/>
    <property type="project" value="TreeGrafter"/>
</dbReference>
<evidence type="ECO:0000256" key="3">
    <source>
        <dbReference type="ARBA" id="ARBA00023163"/>
    </source>
</evidence>
<dbReference type="GO" id="GO:0045893">
    <property type="term" value="P:positive regulation of DNA-templated transcription"/>
    <property type="evidence" value="ECO:0007669"/>
    <property type="project" value="InterPro"/>
</dbReference>
<dbReference type="GO" id="GO:0000981">
    <property type="term" value="F:DNA-binding transcription factor activity, RNA polymerase II-specific"/>
    <property type="evidence" value="ECO:0007669"/>
    <property type="project" value="TreeGrafter"/>
</dbReference>
<reference evidence="7 8" key="1">
    <citation type="journal article" date="2019" name="Philos. Trans. R. Soc. Lond., B, Biol. Sci.">
        <title>Ant behaviour and brain gene expression of defending hosts depend on the ecological success of the intruding social parasite.</title>
        <authorList>
            <person name="Kaur R."/>
            <person name="Stoldt M."/>
            <person name="Jongepier E."/>
            <person name="Feldmeyer B."/>
            <person name="Menzel F."/>
            <person name="Bornberg-Bauer E."/>
            <person name="Foitzik S."/>
        </authorList>
    </citation>
    <scope>NUCLEOTIDE SEQUENCE [LARGE SCALE GENOMIC DNA]</scope>
    <source>
        <tissue evidence="7">Whole body</tissue>
    </source>
</reference>
<evidence type="ECO:0000256" key="2">
    <source>
        <dbReference type="ARBA" id="ARBA00023125"/>
    </source>
</evidence>
<keyword evidence="4 5" id="KW-0539">Nucleus</keyword>
<dbReference type="Pfam" id="PF00907">
    <property type="entry name" value="T-box"/>
    <property type="match status" value="1"/>
</dbReference>
<name>A0A4S2KW27_9HYME</name>
<keyword evidence="3" id="KW-0804">Transcription</keyword>
<dbReference type="PANTHER" id="PTHR11267">
    <property type="entry name" value="T-BOX PROTEIN-RELATED"/>
    <property type="match status" value="1"/>
</dbReference>
<evidence type="ECO:0000259" key="6">
    <source>
        <dbReference type="PROSITE" id="PS50252"/>
    </source>
</evidence>
<dbReference type="STRING" id="300112.A0A4S2KW27"/>
<organism evidence="7 8">
    <name type="scientific">Temnothorax longispinosus</name>
    <dbReference type="NCBI Taxonomy" id="300112"/>
    <lineage>
        <taxon>Eukaryota</taxon>
        <taxon>Metazoa</taxon>
        <taxon>Ecdysozoa</taxon>
        <taxon>Arthropoda</taxon>
        <taxon>Hexapoda</taxon>
        <taxon>Insecta</taxon>
        <taxon>Pterygota</taxon>
        <taxon>Neoptera</taxon>
        <taxon>Endopterygota</taxon>
        <taxon>Hymenoptera</taxon>
        <taxon>Apocrita</taxon>
        <taxon>Aculeata</taxon>
        <taxon>Formicoidea</taxon>
        <taxon>Formicidae</taxon>
        <taxon>Myrmicinae</taxon>
        <taxon>Temnothorax</taxon>
    </lineage>
</organism>
<dbReference type="PANTHER" id="PTHR11267:SF181">
    <property type="entry name" value="OPTOMOTOR-BLIND PROTEIN"/>
    <property type="match status" value="1"/>
</dbReference>
<dbReference type="PROSITE" id="PS50252">
    <property type="entry name" value="TBOX_3"/>
    <property type="match status" value="1"/>
</dbReference>
<dbReference type="PRINTS" id="PR00937">
    <property type="entry name" value="TBOX"/>
</dbReference>
<keyword evidence="8" id="KW-1185">Reference proteome</keyword>
<accession>A0A4S2KW27</accession>
<proteinExistence type="predicted"/>
<sequence length="196" mass="22007">MASRESGNGEPLDGQSDQVQKIEAHEQHINDPNNNVVLTSMHKYVPKIWIVCCFDAKNYNELFTHLTALFAFKETEFITVKAYQNENITKLKINNNPFANNFCEMGQSRFKRKHHSIDHQAQSDSSPDERVSLIYDSESNQPNDPPLRGVEVGWPCNVGEADANPATVASRFPAPGVLETQCPCTAFDTDGYPFTK</sequence>
<dbReference type="AlphaFoldDB" id="A0A4S2KW27"/>
<dbReference type="InterPro" id="IPR036960">
    <property type="entry name" value="T-box_sf"/>
</dbReference>
<feature type="domain" description="T-box" evidence="6">
    <location>
        <begin position="21"/>
        <end position="104"/>
    </location>
</feature>
<dbReference type="SMART" id="SM00425">
    <property type="entry name" value="TBOX"/>
    <property type="match status" value="1"/>
</dbReference>
<dbReference type="GO" id="GO:0000978">
    <property type="term" value="F:RNA polymerase II cis-regulatory region sequence-specific DNA binding"/>
    <property type="evidence" value="ECO:0007669"/>
    <property type="project" value="InterPro"/>
</dbReference>
<dbReference type="InterPro" id="IPR008967">
    <property type="entry name" value="p53-like_TF_DNA-bd_sf"/>
</dbReference>
<dbReference type="InterPro" id="IPR046360">
    <property type="entry name" value="T-box_DNA-bd"/>
</dbReference>
<dbReference type="InterPro" id="IPR001699">
    <property type="entry name" value="TF_T-box"/>
</dbReference>
<comment type="caution">
    <text evidence="5">Lacks conserved residue(s) required for the propagation of feature annotation.</text>
</comment>
<dbReference type="SUPFAM" id="SSF49417">
    <property type="entry name" value="p53-like transcription factors"/>
    <property type="match status" value="1"/>
</dbReference>
<evidence type="ECO:0000256" key="5">
    <source>
        <dbReference type="PROSITE-ProRule" id="PRU00201"/>
    </source>
</evidence>